<organism evidence="1 2">
    <name type="scientific">Paramuricea clavata</name>
    <name type="common">Red gorgonian</name>
    <name type="synonym">Violescent sea-whip</name>
    <dbReference type="NCBI Taxonomy" id="317549"/>
    <lineage>
        <taxon>Eukaryota</taxon>
        <taxon>Metazoa</taxon>
        <taxon>Cnidaria</taxon>
        <taxon>Anthozoa</taxon>
        <taxon>Octocorallia</taxon>
        <taxon>Malacalcyonacea</taxon>
        <taxon>Plexauridae</taxon>
        <taxon>Paramuricea</taxon>
    </lineage>
</organism>
<sequence length="215" mass="24728">MANKHSRQWLQLAIDIQYSRLHKIDRFVFPLNYHQYQEITRFESSLNDIKDRKLQQLIYRQHHGTAITTTESKPQGFKNLSSETFDSKLQSILNKGPSFVNAEPWELPKLCLLSKASLQLTTDRLQEQNIPDSAINEFRGGIARIIKESLKGTELTDVAKNNIRHQVTTNLLPSKHPVDLTKQERKALKDLKNDEDVIILPAGKGRMTVVMDKLD</sequence>
<proteinExistence type="predicted"/>
<gene>
    <name evidence="1" type="ORF">PACLA_8A085872</name>
</gene>
<protein>
    <submittedName>
        <fullName evidence="1">Uncharacterized protein</fullName>
    </submittedName>
</protein>
<dbReference type="EMBL" id="CACRXK020007458">
    <property type="protein sequence ID" value="CAB4012298.1"/>
    <property type="molecule type" value="Genomic_DNA"/>
</dbReference>
<keyword evidence="2" id="KW-1185">Reference proteome</keyword>
<name>A0A6S7JN47_PARCT</name>
<evidence type="ECO:0000313" key="1">
    <source>
        <dbReference type="EMBL" id="CAB4012298.1"/>
    </source>
</evidence>
<dbReference type="OrthoDB" id="6287939at2759"/>
<reference evidence="1" key="1">
    <citation type="submission" date="2020-04" db="EMBL/GenBank/DDBJ databases">
        <authorList>
            <person name="Alioto T."/>
            <person name="Alioto T."/>
            <person name="Gomez Garrido J."/>
        </authorList>
    </citation>
    <scope>NUCLEOTIDE SEQUENCE</scope>
    <source>
        <strain evidence="1">A484AB</strain>
    </source>
</reference>
<comment type="caution">
    <text evidence="1">The sequence shown here is derived from an EMBL/GenBank/DDBJ whole genome shotgun (WGS) entry which is preliminary data.</text>
</comment>
<dbReference type="AlphaFoldDB" id="A0A6S7JN47"/>
<evidence type="ECO:0000313" key="2">
    <source>
        <dbReference type="Proteomes" id="UP001152795"/>
    </source>
</evidence>
<dbReference type="Proteomes" id="UP001152795">
    <property type="component" value="Unassembled WGS sequence"/>
</dbReference>
<accession>A0A6S7JN47</accession>